<sequence>MRCSDSRAGATHPAAAGHLVVHLEEFWPSRRPAAFDEFCPGTGPRR</sequence>
<gene>
    <name evidence="1" type="ORF">WIS52_30085</name>
</gene>
<dbReference type="Proteomes" id="UP001494902">
    <property type="component" value="Unassembled WGS sequence"/>
</dbReference>
<accession>A0ABV1KM96</accession>
<dbReference type="EMBL" id="JBEDNQ010000016">
    <property type="protein sequence ID" value="MEQ3554733.1"/>
    <property type="molecule type" value="Genomic_DNA"/>
</dbReference>
<reference evidence="1 2" key="1">
    <citation type="submission" date="2024-03" db="EMBL/GenBank/DDBJ databases">
        <title>Draft genome sequence of Pseudonocardia nematodicida JCM 31783.</title>
        <authorList>
            <person name="Butdee W."/>
            <person name="Duangmal K."/>
        </authorList>
    </citation>
    <scope>NUCLEOTIDE SEQUENCE [LARGE SCALE GENOMIC DNA]</scope>
    <source>
        <strain evidence="1 2">JCM 31783</strain>
    </source>
</reference>
<name>A0ABV1KM96_9PSEU</name>
<evidence type="ECO:0000313" key="2">
    <source>
        <dbReference type="Proteomes" id="UP001494902"/>
    </source>
</evidence>
<organism evidence="1 2">
    <name type="scientific">Pseudonocardia nematodicida</name>
    <dbReference type="NCBI Taxonomy" id="1206997"/>
    <lineage>
        <taxon>Bacteria</taxon>
        <taxon>Bacillati</taxon>
        <taxon>Actinomycetota</taxon>
        <taxon>Actinomycetes</taxon>
        <taxon>Pseudonocardiales</taxon>
        <taxon>Pseudonocardiaceae</taxon>
        <taxon>Pseudonocardia</taxon>
    </lineage>
</organism>
<keyword evidence="2" id="KW-1185">Reference proteome</keyword>
<proteinExistence type="predicted"/>
<protein>
    <submittedName>
        <fullName evidence="1">Uncharacterized protein</fullName>
    </submittedName>
</protein>
<dbReference type="RefSeq" id="WP_349301801.1">
    <property type="nucleotide sequence ID" value="NZ_JBEDNQ010000016.1"/>
</dbReference>
<evidence type="ECO:0000313" key="1">
    <source>
        <dbReference type="EMBL" id="MEQ3554733.1"/>
    </source>
</evidence>
<comment type="caution">
    <text evidence="1">The sequence shown here is derived from an EMBL/GenBank/DDBJ whole genome shotgun (WGS) entry which is preliminary data.</text>
</comment>